<dbReference type="STRING" id="1763535.LPB072_02170"/>
<feature type="active site" evidence="5 6">
    <location>
        <position position="228"/>
    </location>
</feature>
<dbReference type="Proteomes" id="UP000185657">
    <property type="component" value="Unassembled WGS sequence"/>
</dbReference>
<dbReference type="InterPro" id="IPR029510">
    <property type="entry name" value="Ald_DH_CS_GLU"/>
</dbReference>
<accession>A0A163CHF1</accession>
<evidence type="ECO:0000313" key="10">
    <source>
        <dbReference type="EMBL" id="OAD42305.1"/>
    </source>
</evidence>
<dbReference type="PANTHER" id="PTHR43570">
    <property type="entry name" value="ALDEHYDE DEHYDROGENASE"/>
    <property type="match status" value="1"/>
</dbReference>
<dbReference type="Gene3D" id="3.40.605.10">
    <property type="entry name" value="Aldehyde Dehydrogenase, Chain A, domain 1"/>
    <property type="match status" value="1"/>
</dbReference>
<dbReference type="PIRSF" id="PIRSF036492">
    <property type="entry name" value="ALDH"/>
    <property type="match status" value="1"/>
</dbReference>
<dbReference type="CDD" id="cd07133">
    <property type="entry name" value="ALDH_CALDH_CalB"/>
    <property type="match status" value="1"/>
</dbReference>
<proteinExistence type="inferred from homology"/>
<evidence type="ECO:0000256" key="7">
    <source>
        <dbReference type="RuleBase" id="RU003345"/>
    </source>
</evidence>
<dbReference type="SUPFAM" id="SSF53720">
    <property type="entry name" value="ALDH-like"/>
    <property type="match status" value="1"/>
</dbReference>
<dbReference type="Pfam" id="PF00171">
    <property type="entry name" value="Aldedh"/>
    <property type="match status" value="1"/>
</dbReference>
<dbReference type="PROSITE" id="PS00687">
    <property type="entry name" value="ALDEHYDE_DEHYDR_GLU"/>
    <property type="match status" value="1"/>
</dbReference>
<evidence type="ECO:0000259" key="8">
    <source>
        <dbReference type="Pfam" id="PF00171"/>
    </source>
</evidence>
<dbReference type="Gene3D" id="3.40.309.10">
    <property type="entry name" value="Aldehyde Dehydrogenase, Chain A, domain 2"/>
    <property type="match status" value="1"/>
</dbReference>
<evidence type="ECO:0000256" key="3">
    <source>
        <dbReference type="ARBA" id="ARBA00023027"/>
    </source>
</evidence>
<protein>
    <recommendedName>
        <fullName evidence="4">Aldehyde dehydrogenase</fullName>
    </recommendedName>
</protein>
<evidence type="ECO:0000256" key="4">
    <source>
        <dbReference type="PIRNR" id="PIRNR036492"/>
    </source>
</evidence>
<name>A0A163CHF1_9BURK</name>
<keyword evidence="3" id="KW-0520">NAD</keyword>
<comment type="similarity">
    <text evidence="1 4 7">Belongs to the aldehyde dehydrogenase family.</text>
</comment>
<feature type="active site" evidence="5">
    <location>
        <position position="262"/>
    </location>
</feature>
<evidence type="ECO:0000313" key="12">
    <source>
        <dbReference type="Proteomes" id="UP000185680"/>
    </source>
</evidence>
<evidence type="ECO:0000256" key="2">
    <source>
        <dbReference type="ARBA" id="ARBA00023002"/>
    </source>
</evidence>
<evidence type="ECO:0000256" key="5">
    <source>
        <dbReference type="PIRSR" id="PIRSR036492-1"/>
    </source>
</evidence>
<evidence type="ECO:0000256" key="6">
    <source>
        <dbReference type="PROSITE-ProRule" id="PRU10007"/>
    </source>
</evidence>
<reference evidence="9 12" key="2">
    <citation type="submission" date="2016-10" db="EMBL/GenBank/DDBJ databases">
        <title>Hydorgenophaga sp. LPB0072 isolated from gastropod.</title>
        <authorList>
            <person name="Kim E."/>
            <person name="Yi H."/>
        </authorList>
    </citation>
    <scope>NUCLEOTIDE SEQUENCE [LARGE SCALE GENOMIC DNA]</scope>
    <source>
        <strain evidence="9 12">LPB0072</strain>
    </source>
</reference>
<dbReference type="InterPro" id="IPR016163">
    <property type="entry name" value="Ald_DH_C"/>
</dbReference>
<dbReference type="AlphaFoldDB" id="A0A163CHF1"/>
<feature type="domain" description="Aldehyde dehydrogenase" evidence="8">
    <location>
        <begin position="24"/>
        <end position="450"/>
    </location>
</feature>
<keyword evidence="11" id="KW-1185">Reference proteome</keyword>
<evidence type="ECO:0000313" key="11">
    <source>
        <dbReference type="Proteomes" id="UP000185657"/>
    </source>
</evidence>
<organism evidence="9 12">
    <name type="scientific">Hydrogenophaga crassostreae</name>
    <dbReference type="NCBI Taxonomy" id="1763535"/>
    <lineage>
        <taxon>Bacteria</taxon>
        <taxon>Pseudomonadati</taxon>
        <taxon>Pseudomonadota</taxon>
        <taxon>Betaproteobacteria</taxon>
        <taxon>Burkholderiales</taxon>
        <taxon>Comamonadaceae</taxon>
        <taxon>Hydrogenophaga</taxon>
    </lineage>
</organism>
<dbReference type="InterPro" id="IPR016162">
    <property type="entry name" value="Ald_DH_N"/>
</dbReference>
<keyword evidence="2 4" id="KW-0560">Oxidoreductase</keyword>
<dbReference type="InterPro" id="IPR016161">
    <property type="entry name" value="Ald_DH/histidinol_DH"/>
</dbReference>
<dbReference type="EMBL" id="LVWD01000009">
    <property type="protein sequence ID" value="OAD42305.1"/>
    <property type="molecule type" value="Genomic_DNA"/>
</dbReference>
<dbReference type="Proteomes" id="UP000185680">
    <property type="component" value="Chromosome"/>
</dbReference>
<dbReference type="InterPro" id="IPR012394">
    <property type="entry name" value="Aldehyde_DH_NAD(P)"/>
</dbReference>
<dbReference type="GO" id="GO:0006081">
    <property type="term" value="P:aldehyde metabolic process"/>
    <property type="evidence" value="ECO:0007669"/>
    <property type="project" value="InterPro"/>
</dbReference>
<evidence type="ECO:0000256" key="1">
    <source>
        <dbReference type="ARBA" id="ARBA00009986"/>
    </source>
</evidence>
<reference evidence="10 11" key="1">
    <citation type="submission" date="2016-02" db="EMBL/GenBank/DDBJ databases">
        <title>Draft genome sequence of Hydrogenophaga sp. LPB0072.</title>
        <authorList>
            <person name="Shin S.-K."/>
            <person name="Yi H."/>
        </authorList>
    </citation>
    <scope>NUCLEOTIDE SEQUENCE [LARGE SCALE GENOMIC DNA]</scope>
    <source>
        <strain evidence="10 11">LPB0072</strain>
    </source>
</reference>
<dbReference type="RefSeq" id="WP_066088984.1">
    <property type="nucleotide sequence ID" value="NZ_CP017476.1"/>
</dbReference>
<dbReference type="PANTHER" id="PTHR43570:SF20">
    <property type="entry name" value="ALDEHYDE DEHYDROGENASE ALDX-RELATED"/>
    <property type="match status" value="1"/>
</dbReference>
<dbReference type="EMBL" id="CP017476">
    <property type="protein sequence ID" value="AOW11847.1"/>
    <property type="molecule type" value="Genomic_DNA"/>
</dbReference>
<dbReference type="GO" id="GO:0004029">
    <property type="term" value="F:aldehyde dehydrogenase (NAD+) activity"/>
    <property type="evidence" value="ECO:0007669"/>
    <property type="project" value="TreeGrafter"/>
</dbReference>
<dbReference type="OrthoDB" id="6187633at2"/>
<dbReference type="KEGG" id="hyl:LPB072_02170"/>
<dbReference type="GO" id="GO:0005737">
    <property type="term" value="C:cytoplasm"/>
    <property type="evidence" value="ECO:0007669"/>
    <property type="project" value="TreeGrafter"/>
</dbReference>
<evidence type="ECO:0000313" key="9">
    <source>
        <dbReference type="EMBL" id="AOW11847.1"/>
    </source>
</evidence>
<dbReference type="InterPro" id="IPR015590">
    <property type="entry name" value="Aldehyde_DH_dom"/>
</dbReference>
<sequence>MPFNASTDSDTTDRATQDALTFSLERQRAAYRADPVPTLAQRREDLLALQRFLRENKDALCDAISADYGHRSKHETLLAEMFPAIDGVSHVLKHLRAWMKPQRRGVDMRNFMGAKNRVIPQPLGVVGVIVPWNFPINLAMVQLTYIFAAGNRAMVKMSENSRNLTALLMEKMPGYFPPEKLQFFAETGGVGVAFSQLPFDHLIFTGSGQTGRSVMAAAAKNLCPVTLELGGKAPAIVCEDFPLKLAAERTLFVKCLNAGQICTTVDHLWLPHASIEPYVALAKEIVPARYPSLDSPDYTSIIDEPSFDRLIAALDDAKAHGATLVQLIPGPAFDRATRKIAPHIVLGAPQESALWQREIFGPILPIRGYNKLDDVIAFINAGDRPLALYPFSENKETIQHILDHVMSGGVSVNDALFHVGQHDLPFGGVGASGMGHYHGKEGFDTFSKLRPVFYQARFSSLKFIMPPYGKLADKVLAFMTK</sequence>
<gene>
    <name evidence="9" type="ORF">LPB072_02170</name>
    <name evidence="10" type="ORF">LPB72_08780</name>
</gene>